<evidence type="ECO:0000256" key="1">
    <source>
        <dbReference type="SAM" id="Phobius"/>
    </source>
</evidence>
<feature type="transmembrane region" description="Helical" evidence="1">
    <location>
        <begin position="144"/>
        <end position="162"/>
    </location>
</feature>
<proteinExistence type="predicted"/>
<dbReference type="AlphaFoldDB" id="A0ABD5RZ54"/>
<keyword evidence="1" id="KW-0472">Membrane</keyword>
<keyword evidence="1" id="KW-1133">Transmembrane helix</keyword>
<dbReference type="Pfam" id="PF24035">
    <property type="entry name" value="DUF7344"/>
    <property type="match status" value="1"/>
</dbReference>
<protein>
    <submittedName>
        <fullName evidence="3">ArsR family transcriptional regulator</fullName>
    </submittedName>
</protein>
<comment type="caution">
    <text evidence="3">The sequence shown here is derived from an EMBL/GenBank/DDBJ whole genome shotgun (WGS) entry which is preliminary data.</text>
</comment>
<accession>A0ABD5RZ54</accession>
<reference evidence="3 4" key="1">
    <citation type="journal article" date="2019" name="Int. J. Syst. Evol. Microbiol.">
        <title>The Global Catalogue of Microorganisms (GCM) 10K type strain sequencing project: providing services to taxonomists for standard genome sequencing and annotation.</title>
        <authorList>
            <consortium name="The Broad Institute Genomics Platform"/>
            <consortium name="The Broad Institute Genome Sequencing Center for Infectious Disease"/>
            <person name="Wu L."/>
            <person name="Ma J."/>
        </authorList>
    </citation>
    <scope>NUCLEOTIDE SEQUENCE [LARGE SCALE GENOMIC DNA]</scope>
    <source>
        <strain evidence="3 4">NBRC 111368</strain>
    </source>
</reference>
<dbReference type="EMBL" id="JBHSWU010000142">
    <property type="protein sequence ID" value="MFC6724293.1"/>
    <property type="molecule type" value="Genomic_DNA"/>
</dbReference>
<gene>
    <name evidence="3" type="ORF">ACFQE1_07880</name>
</gene>
<evidence type="ECO:0000313" key="3">
    <source>
        <dbReference type="EMBL" id="MFC6724293.1"/>
    </source>
</evidence>
<dbReference type="InterPro" id="IPR055768">
    <property type="entry name" value="DUF7344"/>
</dbReference>
<keyword evidence="4" id="KW-1185">Reference proteome</keyword>
<feature type="domain" description="DUF7344" evidence="2">
    <location>
        <begin position="17"/>
        <end position="93"/>
    </location>
</feature>
<dbReference type="Proteomes" id="UP001596328">
    <property type="component" value="Unassembled WGS sequence"/>
</dbReference>
<feature type="transmembrane region" description="Helical" evidence="1">
    <location>
        <begin position="117"/>
        <end position="138"/>
    </location>
</feature>
<name>A0ABD5RZ54_9EURY</name>
<evidence type="ECO:0000259" key="2">
    <source>
        <dbReference type="Pfam" id="PF24035"/>
    </source>
</evidence>
<keyword evidence="1" id="KW-0812">Transmembrane</keyword>
<evidence type="ECO:0000313" key="4">
    <source>
        <dbReference type="Proteomes" id="UP001596328"/>
    </source>
</evidence>
<organism evidence="3 4">
    <name type="scientific">Halobium palmae</name>
    <dbReference type="NCBI Taxonomy" id="1776492"/>
    <lineage>
        <taxon>Archaea</taxon>
        <taxon>Methanobacteriati</taxon>
        <taxon>Methanobacteriota</taxon>
        <taxon>Stenosarchaea group</taxon>
        <taxon>Halobacteria</taxon>
        <taxon>Halobacteriales</taxon>
        <taxon>Haloferacaceae</taxon>
        <taxon>Halobium</taxon>
    </lineage>
</organism>
<sequence length="170" mass="18619">MSTKTNVERTLEEATIFHILGNDRRREVILQATRNGEVNVSELAQIIAEKEASGETTADELYKSVYVSLQQTHLPKLSDEAIVAYDAETKTIRPGPRLDDVEVYIDRGSIPRTTLSVPFAVSIVGLLVTVGAVLDLPILARIDVGLWGIVVLFLVVVSLAVGQGRIQRLL</sequence>